<sequence length="421" mass="46198">MTEKTPKPTFAAPSRRAFLTASAALSASLFLPKGLRAQDFPTAAVNTTGLAVTDTEVTVGILHSVTGTMSISETGSVQAEKLAIEQINKMGGVLGRQIKFVQEDGASDWPTFAEKARKLLVDNKVASVMGCWTSASRKAVLPVFEQYNGMLYYPTFYEGLEQSPNVIYTGQEATQQIIAGLDWVTKTKGAKSFYLLGSDYIWPRTSNKIARKHIEKLGLEVVGEEYYPLGHTQFNSVINKIKLKKPDVIYAIVVGGSNVAFYKQLKAAGIDMTKEKPLLLTISVTEDEILGIGGENIDGAYACMKYFQSLDNPNNVDFVKAFKEMYGNDIVIGDVTQAAYLGPWLWKAAVEKAGSFDIDKIKEASPGIELPTAPEGYVKVHENHHLWSKTRVGHAQADGQYKVVFETSDLVEPDPFPEGYQ</sequence>
<dbReference type="CDD" id="cd06355">
    <property type="entry name" value="PBP1_FmdD-like"/>
    <property type="match status" value="1"/>
</dbReference>
<dbReference type="Pfam" id="PF13433">
    <property type="entry name" value="Peripla_BP_5"/>
    <property type="match status" value="1"/>
</dbReference>
<dbReference type="PANTHER" id="PTHR47628">
    <property type="match status" value="1"/>
</dbReference>
<feature type="signal peptide" evidence="1">
    <location>
        <begin position="1"/>
        <end position="23"/>
    </location>
</feature>
<gene>
    <name evidence="2" type="primary">urtA</name>
    <name evidence="2" type="ORF">GL286_09655</name>
</gene>
<dbReference type="PANTHER" id="PTHR47628:SF1">
    <property type="entry name" value="ALIPHATIC AMIDASE EXPRESSION-REGULATING PROTEIN"/>
    <property type="match status" value="1"/>
</dbReference>
<dbReference type="EMBL" id="WMIE01000004">
    <property type="protein sequence ID" value="MTH77992.1"/>
    <property type="molecule type" value="Genomic_DNA"/>
</dbReference>
<name>A0A6L6J7B4_9RHOB</name>
<dbReference type="PROSITE" id="PS51318">
    <property type="entry name" value="TAT"/>
    <property type="match status" value="1"/>
</dbReference>
<accession>A0A6L6J7B4</accession>
<dbReference type="InterPro" id="IPR017777">
    <property type="entry name" value="ABC_urea-bd_UrtA"/>
</dbReference>
<evidence type="ECO:0000256" key="1">
    <source>
        <dbReference type="SAM" id="SignalP"/>
    </source>
</evidence>
<protein>
    <submittedName>
        <fullName evidence="2">Urea ABC transporter substrate-binding protein</fullName>
    </submittedName>
</protein>
<dbReference type="InterPro" id="IPR028082">
    <property type="entry name" value="Peripla_BP_I"/>
</dbReference>
<keyword evidence="1" id="KW-0732">Signal</keyword>
<keyword evidence="3" id="KW-1185">Reference proteome</keyword>
<dbReference type="RefSeq" id="WP_155095347.1">
    <property type="nucleotide sequence ID" value="NZ_WMIE01000004.1"/>
</dbReference>
<dbReference type="OrthoDB" id="9802022at2"/>
<dbReference type="InterPro" id="IPR006311">
    <property type="entry name" value="TAT_signal"/>
</dbReference>
<dbReference type="NCBIfam" id="TIGR03407">
    <property type="entry name" value="urea_ABC_UrtA"/>
    <property type="match status" value="1"/>
</dbReference>
<reference evidence="2 3" key="1">
    <citation type="submission" date="2019-11" db="EMBL/GenBank/DDBJ databases">
        <authorList>
            <person name="Dong K."/>
        </authorList>
    </citation>
    <scope>NUCLEOTIDE SEQUENCE [LARGE SCALE GENOMIC DNA]</scope>
    <source>
        <strain evidence="2 3">NBRC 111993</strain>
    </source>
</reference>
<organism evidence="2 3">
    <name type="scientific">Paracoccus aestuariivivens</name>
    <dbReference type="NCBI Taxonomy" id="1820333"/>
    <lineage>
        <taxon>Bacteria</taxon>
        <taxon>Pseudomonadati</taxon>
        <taxon>Pseudomonadota</taxon>
        <taxon>Alphaproteobacteria</taxon>
        <taxon>Rhodobacterales</taxon>
        <taxon>Paracoccaceae</taxon>
        <taxon>Paracoccus</taxon>
    </lineage>
</organism>
<proteinExistence type="predicted"/>
<dbReference type="AlphaFoldDB" id="A0A6L6J7B4"/>
<dbReference type="Proteomes" id="UP000478183">
    <property type="component" value="Unassembled WGS sequence"/>
</dbReference>
<evidence type="ECO:0000313" key="2">
    <source>
        <dbReference type="EMBL" id="MTH77992.1"/>
    </source>
</evidence>
<comment type="caution">
    <text evidence="2">The sequence shown here is derived from an EMBL/GenBank/DDBJ whole genome shotgun (WGS) entry which is preliminary data.</text>
</comment>
<dbReference type="SUPFAM" id="SSF53822">
    <property type="entry name" value="Periplasmic binding protein-like I"/>
    <property type="match status" value="1"/>
</dbReference>
<feature type="chain" id="PRO_5027074607" evidence="1">
    <location>
        <begin position="24"/>
        <end position="421"/>
    </location>
</feature>
<evidence type="ECO:0000313" key="3">
    <source>
        <dbReference type="Proteomes" id="UP000478183"/>
    </source>
</evidence>
<dbReference type="Gene3D" id="3.40.50.2300">
    <property type="match status" value="2"/>
</dbReference>